<evidence type="ECO:0000313" key="1">
    <source>
        <dbReference type="EMBL" id="KAF3487855.1"/>
    </source>
</evidence>
<evidence type="ECO:0008006" key="3">
    <source>
        <dbReference type="Google" id="ProtNLM"/>
    </source>
</evidence>
<reference evidence="1" key="1">
    <citation type="submission" date="2019-12" db="EMBL/GenBank/DDBJ databases">
        <title>Genome sequencing and annotation of Brassica cretica.</title>
        <authorList>
            <person name="Studholme D.J."/>
            <person name="Sarris P."/>
        </authorList>
    </citation>
    <scope>NUCLEOTIDE SEQUENCE</scope>
    <source>
        <strain evidence="1">PFS-109/04</strain>
        <tissue evidence="1">Leaf</tissue>
    </source>
</reference>
<organism evidence="1 2">
    <name type="scientific">Brassica cretica</name>
    <name type="common">Mustard</name>
    <dbReference type="NCBI Taxonomy" id="69181"/>
    <lineage>
        <taxon>Eukaryota</taxon>
        <taxon>Viridiplantae</taxon>
        <taxon>Streptophyta</taxon>
        <taxon>Embryophyta</taxon>
        <taxon>Tracheophyta</taxon>
        <taxon>Spermatophyta</taxon>
        <taxon>Magnoliopsida</taxon>
        <taxon>eudicotyledons</taxon>
        <taxon>Gunneridae</taxon>
        <taxon>Pentapetalae</taxon>
        <taxon>rosids</taxon>
        <taxon>malvids</taxon>
        <taxon>Brassicales</taxon>
        <taxon>Brassicaceae</taxon>
        <taxon>Brassiceae</taxon>
        <taxon>Brassica</taxon>
    </lineage>
</organism>
<name>A0A8S9MV27_BRACR</name>
<proteinExistence type="predicted"/>
<accession>A0A8S9MV27</accession>
<dbReference type="GO" id="GO:0000427">
    <property type="term" value="C:plastid-encoded plastid RNA polymerase complex"/>
    <property type="evidence" value="ECO:0007669"/>
    <property type="project" value="InterPro"/>
</dbReference>
<comment type="caution">
    <text evidence="1">The sequence shown here is derived from an EMBL/GenBank/DDBJ whole genome shotgun (WGS) entry which is preliminary data.</text>
</comment>
<dbReference type="EMBL" id="QGKX02002183">
    <property type="protein sequence ID" value="KAF3487855.1"/>
    <property type="molecule type" value="Genomic_DNA"/>
</dbReference>
<dbReference type="GO" id="GO:0042793">
    <property type="term" value="P:plastid transcription"/>
    <property type="evidence" value="ECO:0007669"/>
    <property type="project" value="InterPro"/>
</dbReference>
<sequence length="214" mass="24589">MSSSSFISSCSSILRVNLSTLRSDIIGDARSGNSRASSFTFQPQVSCGIQRDDNGRRIWRRRTLIGDARSGNSRASSFTFQPQVSCGIQRDDNGRRIWRRRTLTKKDDMLRYKLQRVPFVEEQVRKIQEVGKVMTMDIERLLLSEDNRFEFVNSVAAEATEYVEKNRDEYGGTKKAIFHVLSNRVNDLGFDRPEAYAESDPYKPGPGYLKEYYT</sequence>
<protein>
    <recommendedName>
        <fullName evidence="3">Protein PLASTID TRANSCRIPTIONALLY ACTIVE 7</fullName>
    </recommendedName>
</protein>
<gene>
    <name evidence="1" type="ORF">F2Q69_00056418</name>
</gene>
<dbReference type="PANTHER" id="PTHR37257:SF1">
    <property type="entry name" value="PROTEIN PLASTID TRANSCRIPTIONALLY ACTIVE 7"/>
    <property type="match status" value="1"/>
</dbReference>
<dbReference type="InterPro" id="IPR038958">
    <property type="entry name" value="PTAC7"/>
</dbReference>
<dbReference type="Proteomes" id="UP000712600">
    <property type="component" value="Unassembled WGS sequence"/>
</dbReference>
<dbReference type="PANTHER" id="PTHR37257">
    <property type="entry name" value="PROTEIN PLASTID TRANSCRIPTIONALLY ACTIVE 7"/>
    <property type="match status" value="1"/>
</dbReference>
<dbReference type="AlphaFoldDB" id="A0A8S9MV27"/>
<evidence type="ECO:0000313" key="2">
    <source>
        <dbReference type="Proteomes" id="UP000712600"/>
    </source>
</evidence>